<evidence type="ECO:0000259" key="12">
    <source>
        <dbReference type="PROSITE" id="PS50102"/>
    </source>
</evidence>
<evidence type="ECO:0000256" key="1">
    <source>
        <dbReference type="ARBA" id="ARBA00004123"/>
    </source>
</evidence>
<comment type="similarity">
    <text evidence="2 10">Belongs to the splicing factor SR family.</text>
</comment>
<dbReference type="RefSeq" id="XP_004506427.1">
    <property type="nucleotide sequence ID" value="XM_004506370.3"/>
</dbReference>
<evidence type="ECO:0000256" key="11">
    <source>
        <dbReference type="SAM" id="MobiDB-lite"/>
    </source>
</evidence>
<dbReference type="GO" id="GO:0005681">
    <property type="term" value="C:spliceosomal complex"/>
    <property type="evidence" value="ECO:0007669"/>
    <property type="project" value="UniProtKB-KW"/>
</dbReference>
<dbReference type="SUPFAM" id="SSF54928">
    <property type="entry name" value="RNA-binding domain, RBD"/>
    <property type="match status" value="2"/>
</dbReference>
<dbReference type="OrthoDB" id="10266058at2759"/>
<gene>
    <name evidence="14" type="primary">LOC101504528</name>
</gene>
<dbReference type="InterPro" id="IPR000504">
    <property type="entry name" value="RRM_dom"/>
</dbReference>
<dbReference type="CDD" id="cd12232">
    <property type="entry name" value="RRM3_U2AF65"/>
    <property type="match status" value="1"/>
</dbReference>
<dbReference type="KEGG" id="cam:101504528"/>
<dbReference type="GO" id="GO:0008380">
    <property type="term" value="P:RNA splicing"/>
    <property type="evidence" value="ECO:0007669"/>
    <property type="project" value="UniProtKB-KW"/>
</dbReference>
<evidence type="ECO:0000256" key="10">
    <source>
        <dbReference type="RuleBase" id="RU364135"/>
    </source>
</evidence>
<evidence type="ECO:0000313" key="14">
    <source>
        <dbReference type="RefSeq" id="XP_004506427.1"/>
    </source>
</evidence>
<dbReference type="PROSITE" id="PS50102">
    <property type="entry name" value="RRM"/>
    <property type="match status" value="2"/>
</dbReference>
<organism evidence="13 14">
    <name type="scientific">Cicer arietinum</name>
    <name type="common">Chickpea</name>
    <name type="synonym">Garbanzo</name>
    <dbReference type="NCBI Taxonomy" id="3827"/>
    <lineage>
        <taxon>Eukaryota</taxon>
        <taxon>Viridiplantae</taxon>
        <taxon>Streptophyta</taxon>
        <taxon>Embryophyta</taxon>
        <taxon>Tracheophyta</taxon>
        <taxon>Spermatophyta</taxon>
        <taxon>Magnoliopsida</taxon>
        <taxon>eudicotyledons</taxon>
        <taxon>Gunneridae</taxon>
        <taxon>Pentapetalae</taxon>
        <taxon>rosids</taxon>
        <taxon>fabids</taxon>
        <taxon>Fabales</taxon>
        <taxon>Fabaceae</taxon>
        <taxon>Papilionoideae</taxon>
        <taxon>50 kb inversion clade</taxon>
        <taxon>NPAAA clade</taxon>
        <taxon>Hologalegina</taxon>
        <taxon>IRL clade</taxon>
        <taxon>Cicereae</taxon>
        <taxon>Cicer</taxon>
    </lineage>
</organism>
<feature type="region of interest" description="Disordered" evidence="11">
    <location>
        <begin position="1"/>
        <end position="182"/>
    </location>
</feature>
<feature type="compositionally biased region" description="Basic and acidic residues" evidence="11">
    <location>
        <begin position="112"/>
        <end position="143"/>
    </location>
</feature>
<dbReference type="AlphaFoldDB" id="A0A1S2YLE5"/>
<dbReference type="InterPro" id="IPR035979">
    <property type="entry name" value="RBD_domain_sf"/>
</dbReference>
<dbReference type="FunFam" id="3.30.70.330:FF:000111">
    <property type="entry name" value="U2 snRNP auxiliary factor large subunit"/>
    <property type="match status" value="1"/>
</dbReference>
<accession>A0A1S2YLE5</accession>
<dbReference type="Proteomes" id="UP000087171">
    <property type="component" value="Chromosome Ca6"/>
</dbReference>
<evidence type="ECO:0000256" key="9">
    <source>
        <dbReference type="PROSITE-ProRule" id="PRU00176"/>
    </source>
</evidence>
<dbReference type="Pfam" id="PF00076">
    <property type="entry name" value="RRM_1"/>
    <property type="match status" value="2"/>
</dbReference>
<keyword evidence="4" id="KW-0747">Spliceosome</keyword>
<dbReference type="Gene3D" id="3.30.70.330">
    <property type="match status" value="3"/>
</dbReference>
<dbReference type="FunFam" id="3.30.70.330:FF:000225">
    <property type="entry name" value="U2 snRNP auxiliary factor large subunit"/>
    <property type="match status" value="1"/>
</dbReference>
<keyword evidence="5" id="KW-0677">Repeat</keyword>
<dbReference type="SMART" id="SM00360">
    <property type="entry name" value="RRM"/>
    <property type="match status" value="3"/>
</dbReference>
<dbReference type="InterPro" id="IPR012677">
    <property type="entry name" value="Nucleotide-bd_a/b_plait_sf"/>
</dbReference>
<dbReference type="GO" id="GO:0003723">
    <property type="term" value="F:RNA binding"/>
    <property type="evidence" value="ECO:0007669"/>
    <property type="project" value="UniProtKB-UniRule"/>
</dbReference>
<reference evidence="13" key="1">
    <citation type="journal article" date="2013" name="Nat. Biotechnol.">
        <title>Draft genome sequence of chickpea (Cicer arietinum) provides a resource for trait improvement.</title>
        <authorList>
            <person name="Varshney R.K."/>
            <person name="Song C."/>
            <person name="Saxena R.K."/>
            <person name="Azam S."/>
            <person name="Yu S."/>
            <person name="Sharpe A.G."/>
            <person name="Cannon S."/>
            <person name="Baek J."/>
            <person name="Rosen B.D."/>
            <person name="Tar'an B."/>
            <person name="Millan T."/>
            <person name="Zhang X."/>
            <person name="Ramsay L.D."/>
            <person name="Iwata A."/>
            <person name="Wang Y."/>
            <person name="Nelson W."/>
            <person name="Farmer A.D."/>
            <person name="Gaur P.M."/>
            <person name="Soderlund C."/>
            <person name="Penmetsa R.V."/>
            <person name="Xu C."/>
            <person name="Bharti A.K."/>
            <person name="He W."/>
            <person name="Winter P."/>
            <person name="Zhao S."/>
            <person name="Hane J.K."/>
            <person name="Carrasquilla-Garcia N."/>
            <person name="Condie J.A."/>
            <person name="Upadhyaya H.D."/>
            <person name="Luo M.C."/>
            <person name="Thudi M."/>
            <person name="Gowda C.L."/>
            <person name="Singh N.P."/>
            <person name="Lichtenzveig J."/>
            <person name="Gali K.K."/>
            <person name="Rubio J."/>
            <person name="Nadarajan N."/>
            <person name="Dolezel J."/>
            <person name="Bansal K.C."/>
            <person name="Xu X."/>
            <person name="Edwards D."/>
            <person name="Zhang G."/>
            <person name="Kahl G."/>
            <person name="Gil J."/>
            <person name="Singh K.B."/>
            <person name="Datta S.K."/>
            <person name="Jackson S.A."/>
            <person name="Wang J."/>
            <person name="Cook D.R."/>
        </authorList>
    </citation>
    <scope>NUCLEOTIDE SEQUENCE [LARGE SCALE GENOMIC DNA]</scope>
    <source>
        <strain evidence="13">cv. CDC Frontier</strain>
    </source>
</reference>
<feature type="compositionally biased region" description="Basic and acidic residues" evidence="11">
    <location>
        <begin position="49"/>
        <end position="103"/>
    </location>
</feature>
<comment type="subcellular location">
    <subcellularLocation>
        <location evidence="1 10">Nucleus</location>
    </subcellularLocation>
</comment>
<dbReference type="eggNOG" id="KOG0120">
    <property type="taxonomic scope" value="Eukaryota"/>
</dbReference>
<keyword evidence="8 10" id="KW-0539">Nucleus</keyword>
<evidence type="ECO:0000256" key="7">
    <source>
        <dbReference type="ARBA" id="ARBA00023187"/>
    </source>
</evidence>
<dbReference type="GO" id="GO:0006397">
    <property type="term" value="P:mRNA processing"/>
    <property type="evidence" value="ECO:0007669"/>
    <property type="project" value="UniProtKB-KW"/>
</dbReference>
<feature type="domain" description="RRM" evidence="12">
    <location>
        <begin position="362"/>
        <end position="440"/>
    </location>
</feature>
<sequence length="576" mass="63728">MAEYEREERYEGNGGGDVGVGGGGEGEGEDPLTLPFPSSASSPQPLDHAASKSRHESRDHDRESSRSREKEREKERKREKERHRDRDRERDRGDGEKERDSHHRDHRHRDRKDREKGRDREDGDSHRSRDRDHDRRRDYDREERHKRRSRSISPSKDRSEHGTRSRSRSKSKRVSGFDLAPPPSAMLAGAAAVTGQISASNPTIPGVLQNMFPMATSQMQPFSALPMMPIQAMTQQATRHARRVYVGGLPPTANEQSVAIFFSQVMAKIGGNTAGPGDAVVNVYINHDKKFAFVEMRSVEEASNAMALDGIIFEGAPVKVRRPTDYNPSLAATLGPSQPNPNLNLGAVGLTPGSAGGLEGPDRIFVGGLPYYFTETQIRELLETFGPLRGFDLVKDRETGNSKGYAFCVYQDLAVTDIACAALNGIKMGDKTLTVRRANQGTTQPKPEQESILMHAQQQIALQKLIFQPALVATKVVCLTNAVSPDELKEDEDFDEIIDDMRQECSKFGTLVNVVIPRPQPDGDLSGGVGKVFLEYVDIEGATKARTGLNGRKFGGNEVIAVFYPENKFAQGDYEG</sequence>
<evidence type="ECO:0000256" key="8">
    <source>
        <dbReference type="ARBA" id="ARBA00023242"/>
    </source>
</evidence>
<feature type="compositionally biased region" description="Basic and acidic residues" evidence="11">
    <location>
        <begin position="1"/>
        <end position="11"/>
    </location>
</feature>
<dbReference type="FunFam" id="3.30.70.330:FF:000057">
    <property type="entry name" value="U2 snRNP auxiliary factor large subunit"/>
    <property type="match status" value="1"/>
</dbReference>
<evidence type="ECO:0000256" key="5">
    <source>
        <dbReference type="ARBA" id="ARBA00022737"/>
    </source>
</evidence>
<feature type="compositionally biased region" description="Basic residues" evidence="11">
    <location>
        <begin position="164"/>
        <end position="173"/>
    </location>
</feature>
<keyword evidence="3 10" id="KW-0507">mRNA processing</keyword>
<proteinExistence type="inferred from homology"/>
<evidence type="ECO:0000256" key="6">
    <source>
        <dbReference type="ARBA" id="ARBA00022884"/>
    </source>
</evidence>
<comment type="function">
    <text evidence="10">Necessary for the splicing of pre-mRNA.</text>
</comment>
<dbReference type="CDD" id="cd12230">
    <property type="entry name" value="RRM1_U2AF65"/>
    <property type="match status" value="1"/>
</dbReference>
<keyword evidence="6 9" id="KW-0694">RNA-binding</keyword>
<dbReference type="PANTHER" id="PTHR23139">
    <property type="entry name" value="RNA-BINDING PROTEIN"/>
    <property type="match status" value="1"/>
</dbReference>
<protein>
    <recommendedName>
        <fullName evidence="10">Splicing factor U2af large subunit</fullName>
    </recommendedName>
    <alternativeName>
        <fullName evidence="10">U2 auxiliary factor 65 kDa subunit</fullName>
    </alternativeName>
    <alternativeName>
        <fullName evidence="10">U2 small nuclear ribonucleoprotein auxiliary factor large subunit (U2 snRNP auxiliary factor large subunit)</fullName>
    </alternativeName>
</protein>
<evidence type="ECO:0000256" key="2">
    <source>
        <dbReference type="ARBA" id="ARBA00010269"/>
    </source>
</evidence>
<evidence type="ECO:0000256" key="4">
    <source>
        <dbReference type="ARBA" id="ARBA00022728"/>
    </source>
</evidence>
<feature type="compositionally biased region" description="Gly residues" evidence="11">
    <location>
        <begin position="12"/>
        <end position="25"/>
    </location>
</feature>
<evidence type="ECO:0000313" key="13">
    <source>
        <dbReference type="Proteomes" id="UP000087171"/>
    </source>
</evidence>
<keyword evidence="13" id="KW-1185">Reference proteome</keyword>
<keyword evidence="7 10" id="KW-0508">mRNA splicing</keyword>
<dbReference type="CDD" id="cd12231">
    <property type="entry name" value="RRM2_U2AF65"/>
    <property type="match status" value="1"/>
</dbReference>
<dbReference type="InterPro" id="IPR006529">
    <property type="entry name" value="U2AF_lg"/>
</dbReference>
<dbReference type="GeneID" id="101504528"/>
<reference evidence="14" key="2">
    <citation type="submission" date="2025-08" db="UniProtKB">
        <authorList>
            <consortium name="RefSeq"/>
        </authorList>
    </citation>
    <scope>IDENTIFICATION</scope>
    <source>
        <tissue evidence="14">Etiolated seedlings</tissue>
    </source>
</reference>
<name>A0A1S2YLE5_CICAR</name>
<evidence type="ECO:0000256" key="3">
    <source>
        <dbReference type="ARBA" id="ARBA00022664"/>
    </source>
</evidence>
<dbReference type="NCBIfam" id="TIGR01642">
    <property type="entry name" value="U2AF_lg"/>
    <property type="match status" value="1"/>
</dbReference>
<feature type="domain" description="RRM" evidence="12">
    <location>
        <begin position="242"/>
        <end position="325"/>
    </location>
</feature>